<protein>
    <recommendedName>
        <fullName evidence="8">GTD-binding domain-containing protein</fullName>
    </recommendedName>
</protein>
<name>A0AAD4IY73_PERFH</name>
<evidence type="ECO:0000256" key="4">
    <source>
        <dbReference type="ARBA" id="ARBA00023136"/>
    </source>
</evidence>
<evidence type="ECO:0000256" key="2">
    <source>
        <dbReference type="ARBA" id="ARBA00022692"/>
    </source>
</evidence>
<evidence type="ECO:0000256" key="1">
    <source>
        <dbReference type="ARBA" id="ARBA00004167"/>
    </source>
</evidence>
<feature type="region of interest" description="Disordered" evidence="6">
    <location>
        <begin position="172"/>
        <end position="215"/>
    </location>
</feature>
<comment type="caution">
    <text evidence="9">The sequence shown here is derived from an EMBL/GenBank/DDBJ whole genome shotgun (WGS) entry which is preliminary data.</text>
</comment>
<comment type="subcellular location">
    <subcellularLocation>
        <location evidence="1">Membrane</location>
        <topology evidence="1">Single-pass membrane protein</topology>
    </subcellularLocation>
</comment>
<feature type="transmembrane region" description="Helical" evidence="7">
    <location>
        <begin position="20"/>
        <end position="43"/>
    </location>
</feature>
<keyword evidence="10" id="KW-1185">Reference proteome</keyword>
<reference evidence="9 10" key="1">
    <citation type="journal article" date="2021" name="Nat. Commun.">
        <title>Incipient diploidization of the medicinal plant Perilla within 10,000 years.</title>
        <authorList>
            <person name="Zhang Y."/>
            <person name="Shen Q."/>
            <person name="Leng L."/>
            <person name="Zhang D."/>
            <person name="Chen S."/>
            <person name="Shi Y."/>
            <person name="Ning Z."/>
            <person name="Chen S."/>
        </authorList>
    </citation>
    <scope>NUCLEOTIDE SEQUENCE [LARGE SCALE GENOMIC DNA]</scope>
    <source>
        <strain evidence="10">cv. PC099</strain>
    </source>
</reference>
<gene>
    <name evidence="9" type="ORF">C2S53_016641</name>
</gene>
<accession>A0AAD4IY73</accession>
<dbReference type="GO" id="GO:0080115">
    <property type="term" value="F:myosin XI tail binding"/>
    <property type="evidence" value="ECO:0007669"/>
    <property type="project" value="UniProtKB-ARBA"/>
</dbReference>
<feature type="compositionally biased region" description="Basic and acidic residues" evidence="6">
    <location>
        <begin position="180"/>
        <end position="204"/>
    </location>
</feature>
<proteinExistence type="predicted"/>
<evidence type="ECO:0000313" key="9">
    <source>
        <dbReference type="EMBL" id="KAH6823218.1"/>
    </source>
</evidence>
<evidence type="ECO:0000256" key="3">
    <source>
        <dbReference type="ARBA" id="ARBA00022989"/>
    </source>
</evidence>
<feature type="compositionally biased region" description="Basic and acidic residues" evidence="6">
    <location>
        <begin position="254"/>
        <end position="269"/>
    </location>
</feature>
<keyword evidence="3 7" id="KW-1133">Transmembrane helix</keyword>
<dbReference type="GO" id="GO:0016020">
    <property type="term" value="C:membrane"/>
    <property type="evidence" value="ECO:0007669"/>
    <property type="project" value="UniProtKB-SubCell"/>
</dbReference>
<sequence length="811" mass="90618">MAAELSSMRMRNQGGIMIHLSSAACEWILIILLYVDAAFSYLLREFAKYCELQTPCPLCSRLDHVFGREKLGCNWSLVCSSHKEKISSLVFCSVHSKLADVCGLCEECFKPIAMQNDSEYLKLNLMLDKHITLGSSGSRSCSCCNKPWIAVKSDDESLLELKSIRLGDYKANVEPPLTHEPGHRRSSRQDSVKKLREKLRESVRHRTSGKNSVRTLSRVGYPEFKLSSDSESEFPLPEIDGGDGNSSSVGAKHTRLEHDVEVGRRDRLGKPANNVSSEKKTHQSSEMKDQPGLLYLDDLKIEHSPREYRLAKSKRSLRWMKDVVSSDCVPQPSDVGSLGASAESFNISLPNYSTLSEVSDSIHTVPSASSTVRITKKSIYIEETCERVNRSATMNIEATAGTSSDDNSTCSSYSYSINQTGSLWRCAENMKSTEEDAKSISQASKSEVGLLLKDACPGPHYGHEESRKDEDCSSHSLPLPVSLKKNDSSYEFLDGLSVGDVEGESIIDQLRRQVEHDQSCMKSLYEELEEERNAADIAANQAMAMITRLQEEKAAVEMEALQYIRMMELQAEYDMVSLEIANDLLSEKEKELHTELEFYRNNFCDGSGLEDLQEETSVLDDHAAACENTPVTSCGSELAKFYEGNRKCEPMSSSVSTFGDEKLYVSHSLTKLAKNLYKNYCSENVEDTRDGLDSCKMKDDVGPIEYFLTNVDTMLNFEQNGSSASKGNLAHYYESNDSSADAKEDYFHDEKNDLLHSLAAFVKENATLHDRLGALETDQDLLKYCSNLLQNGEDGLQLTLDIAHQLQKMQK</sequence>
<dbReference type="EMBL" id="SDAM02001008">
    <property type="protein sequence ID" value="KAH6823218.1"/>
    <property type="molecule type" value="Genomic_DNA"/>
</dbReference>
<dbReference type="Pfam" id="PF04576">
    <property type="entry name" value="Zein-binding"/>
    <property type="match status" value="1"/>
</dbReference>
<dbReference type="AlphaFoldDB" id="A0AAD4IY73"/>
<dbReference type="PANTHER" id="PTHR31448">
    <property type="entry name" value="MYOSIN-BINDING PROTEIN 2"/>
    <property type="match status" value="1"/>
</dbReference>
<evidence type="ECO:0000256" key="6">
    <source>
        <dbReference type="SAM" id="MobiDB-lite"/>
    </source>
</evidence>
<evidence type="ECO:0000313" key="10">
    <source>
        <dbReference type="Proteomes" id="UP001190926"/>
    </source>
</evidence>
<dbReference type="PROSITE" id="PS51775">
    <property type="entry name" value="GTD_BINDING"/>
    <property type="match status" value="1"/>
</dbReference>
<dbReference type="InterPro" id="IPR039306">
    <property type="entry name" value="MYOB"/>
</dbReference>
<keyword evidence="4 7" id="KW-0472">Membrane</keyword>
<feature type="compositionally biased region" description="Basic and acidic residues" evidence="6">
    <location>
        <begin position="277"/>
        <end position="289"/>
    </location>
</feature>
<keyword evidence="2 7" id="KW-0812">Transmembrane</keyword>
<keyword evidence="5" id="KW-0175">Coiled coil</keyword>
<evidence type="ECO:0000256" key="5">
    <source>
        <dbReference type="SAM" id="Coils"/>
    </source>
</evidence>
<feature type="domain" description="GTD-binding" evidence="8">
    <location>
        <begin position="505"/>
        <end position="600"/>
    </location>
</feature>
<feature type="coiled-coil region" evidence="5">
    <location>
        <begin position="511"/>
        <end position="602"/>
    </location>
</feature>
<evidence type="ECO:0000259" key="8">
    <source>
        <dbReference type="PROSITE" id="PS51775"/>
    </source>
</evidence>
<dbReference type="PANTHER" id="PTHR31448:SF55">
    <property type="entry name" value="MYOSIN-BINDING PROTEIN 3-LIKE ISOFORM X1"/>
    <property type="match status" value="1"/>
</dbReference>
<dbReference type="Proteomes" id="UP001190926">
    <property type="component" value="Unassembled WGS sequence"/>
</dbReference>
<organism evidence="9 10">
    <name type="scientific">Perilla frutescens var. hirtella</name>
    <name type="common">Perilla citriodora</name>
    <name type="synonym">Perilla setoyensis</name>
    <dbReference type="NCBI Taxonomy" id="608512"/>
    <lineage>
        <taxon>Eukaryota</taxon>
        <taxon>Viridiplantae</taxon>
        <taxon>Streptophyta</taxon>
        <taxon>Embryophyta</taxon>
        <taxon>Tracheophyta</taxon>
        <taxon>Spermatophyta</taxon>
        <taxon>Magnoliopsida</taxon>
        <taxon>eudicotyledons</taxon>
        <taxon>Gunneridae</taxon>
        <taxon>Pentapetalae</taxon>
        <taxon>asterids</taxon>
        <taxon>lamiids</taxon>
        <taxon>Lamiales</taxon>
        <taxon>Lamiaceae</taxon>
        <taxon>Nepetoideae</taxon>
        <taxon>Elsholtzieae</taxon>
        <taxon>Perilla</taxon>
    </lineage>
</organism>
<dbReference type="InterPro" id="IPR007656">
    <property type="entry name" value="GTD-bd"/>
</dbReference>
<feature type="region of interest" description="Disordered" evidence="6">
    <location>
        <begin position="227"/>
        <end position="291"/>
    </location>
</feature>
<evidence type="ECO:0000256" key="7">
    <source>
        <dbReference type="SAM" id="Phobius"/>
    </source>
</evidence>